<feature type="domain" description="Flavin reductase like" evidence="3">
    <location>
        <begin position="20"/>
        <end position="166"/>
    </location>
</feature>
<keyword evidence="5" id="KW-1185">Reference proteome</keyword>
<dbReference type="Pfam" id="PF01613">
    <property type="entry name" value="Flavin_Reduct"/>
    <property type="match status" value="1"/>
</dbReference>
<organism evidence="4 5">
    <name type="scientific">Vibrio gallaecicus</name>
    <dbReference type="NCBI Taxonomy" id="552386"/>
    <lineage>
        <taxon>Bacteria</taxon>
        <taxon>Pseudomonadati</taxon>
        <taxon>Pseudomonadota</taxon>
        <taxon>Gammaproteobacteria</taxon>
        <taxon>Vibrionales</taxon>
        <taxon>Vibrionaceae</taxon>
        <taxon>Vibrio</taxon>
    </lineage>
</organism>
<comment type="caution">
    <text evidence="4">The sequence shown here is derived from an EMBL/GenBank/DDBJ whole genome shotgun (WGS) entry which is preliminary data.</text>
</comment>
<evidence type="ECO:0000256" key="2">
    <source>
        <dbReference type="ARBA" id="ARBA00023002"/>
    </source>
</evidence>
<dbReference type="PANTHER" id="PTHR30466">
    <property type="entry name" value="FLAVIN REDUCTASE"/>
    <property type="match status" value="1"/>
</dbReference>
<dbReference type="GO" id="GO:0016491">
    <property type="term" value="F:oxidoreductase activity"/>
    <property type="evidence" value="ECO:0007669"/>
    <property type="project" value="UniProtKB-KW"/>
</dbReference>
<dbReference type="EC" id="1.5.1.-" evidence="4"/>
<proteinExistence type="inferred from homology"/>
<gene>
    <name evidence="4" type="ORF">AB4566_13370</name>
</gene>
<reference evidence="4 5" key="1">
    <citation type="journal article" date="2024" name="ISME J.">
        <title>Tailless and filamentous prophages are predominant in marine Vibrio.</title>
        <authorList>
            <person name="Steensen K."/>
            <person name="Seneca J."/>
            <person name="Bartlau N."/>
            <person name="Yu X.A."/>
            <person name="Hussain F.A."/>
            <person name="Polz M.F."/>
        </authorList>
    </citation>
    <scope>NUCLEOTIDE SEQUENCE [LARGE SCALE GENOMIC DNA]</scope>
    <source>
        <strain evidence="4 5">10N.222.51.A1</strain>
    </source>
</reference>
<dbReference type="Gene3D" id="2.30.110.10">
    <property type="entry name" value="Electron Transport, Fmn-binding Protein, Chain A"/>
    <property type="match status" value="1"/>
</dbReference>
<dbReference type="SMART" id="SM00903">
    <property type="entry name" value="Flavin_Reduct"/>
    <property type="match status" value="1"/>
</dbReference>
<dbReference type="InterPro" id="IPR050268">
    <property type="entry name" value="NADH-dep_flavin_reductase"/>
</dbReference>
<dbReference type="InterPro" id="IPR012349">
    <property type="entry name" value="Split_barrel_FMN-bd"/>
</dbReference>
<evidence type="ECO:0000256" key="1">
    <source>
        <dbReference type="ARBA" id="ARBA00008898"/>
    </source>
</evidence>
<sequence>MTTQQQIDQAVSPELYKNIMGQFPTGVTVVTAYNDLGDVVGFTASAFSALSMDPALVLVCPSYTSDSYPVIRDTKKFAIHILADDQQSIAYQFAKKGIDKSEGLDIKQSKHGVPVIEGALAVLECTLWNDYPGGDHAILVGQVVNAELANTDQKHPLLYCRSKMGSLPEMN</sequence>
<accession>A0ABV4NCX1</accession>
<dbReference type="PANTHER" id="PTHR30466:SF11">
    <property type="entry name" value="FLAVIN-DEPENDENT MONOOXYGENASE, REDUCTASE SUBUNIT HSAB"/>
    <property type="match status" value="1"/>
</dbReference>
<dbReference type="InterPro" id="IPR002563">
    <property type="entry name" value="Flavin_Rdtase-like_dom"/>
</dbReference>
<name>A0ABV4NCX1_9VIBR</name>
<protein>
    <submittedName>
        <fullName evidence="4">Flavin reductase family protein</fullName>
        <ecNumber evidence="4">1.5.1.-</ecNumber>
    </submittedName>
</protein>
<dbReference type="Proteomes" id="UP001570417">
    <property type="component" value="Unassembled WGS sequence"/>
</dbReference>
<dbReference type="RefSeq" id="WP_372266406.1">
    <property type="nucleotide sequence ID" value="NZ_JBFRUW010000048.1"/>
</dbReference>
<evidence type="ECO:0000313" key="5">
    <source>
        <dbReference type="Proteomes" id="UP001570417"/>
    </source>
</evidence>
<keyword evidence="2 4" id="KW-0560">Oxidoreductase</keyword>
<dbReference type="SUPFAM" id="SSF50475">
    <property type="entry name" value="FMN-binding split barrel"/>
    <property type="match status" value="1"/>
</dbReference>
<comment type="similarity">
    <text evidence="1">Belongs to the non-flavoprotein flavin reductase family.</text>
</comment>
<dbReference type="EMBL" id="JBFRUW010000048">
    <property type="protein sequence ID" value="MFA0569259.1"/>
    <property type="molecule type" value="Genomic_DNA"/>
</dbReference>
<evidence type="ECO:0000259" key="3">
    <source>
        <dbReference type="SMART" id="SM00903"/>
    </source>
</evidence>
<evidence type="ECO:0000313" key="4">
    <source>
        <dbReference type="EMBL" id="MFA0569259.1"/>
    </source>
</evidence>